<dbReference type="PANTHER" id="PTHR43569:SF2">
    <property type="entry name" value="AMIDOHYDROLASE-RELATED DOMAIN-CONTAINING PROTEIN"/>
    <property type="match status" value="1"/>
</dbReference>
<dbReference type="Proteomes" id="UP000032254">
    <property type="component" value="Unassembled WGS sequence"/>
</dbReference>
<dbReference type="PATRIC" id="fig|47853.6.peg.4680"/>
<comment type="similarity">
    <text evidence="1">Belongs to the metallo-dependent hydrolases superfamily.</text>
</comment>
<evidence type="ECO:0000259" key="2">
    <source>
        <dbReference type="Pfam" id="PF04909"/>
    </source>
</evidence>
<dbReference type="InterPro" id="IPR032466">
    <property type="entry name" value="Metal_Hydrolase"/>
</dbReference>
<accession>A0A0D0VIQ2</accession>
<dbReference type="SUPFAM" id="SSF51556">
    <property type="entry name" value="Metallo-dependent hydrolases"/>
    <property type="match status" value="1"/>
</dbReference>
<sequence length="225" mass="24447">MARHPDRLAAVLQLDETARDVAEQVARLRTRPGILGLRVTTTWPPGNSGRLRAGAYETLLAAAERHRVPVCLLATGDLPGVAVIARAHPALPLVVDHLGLAQPPYQTPDDPAWRDLAHLLALAEFPNVSVKLSGAPTLSAAPYPYPDVWPHLRQVLDAFGVDRCMWATDQHRVSGRLPGLDPLPRHPGYHSYAQALHYLLDRLDLSPAEQAALFGGTARRVLGVP</sequence>
<evidence type="ECO:0000313" key="4">
    <source>
        <dbReference type="Proteomes" id="UP000032254"/>
    </source>
</evidence>
<dbReference type="Gene3D" id="3.20.20.140">
    <property type="entry name" value="Metal-dependent hydrolases"/>
    <property type="match status" value="1"/>
</dbReference>
<keyword evidence="4" id="KW-1185">Reference proteome</keyword>
<feature type="domain" description="Amidohydrolase-related" evidence="2">
    <location>
        <begin position="2"/>
        <end position="223"/>
    </location>
</feature>
<protein>
    <recommendedName>
        <fullName evidence="2">Amidohydrolase-related domain-containing protein</fullName>
    </recommendedName>
</protein>
<evidence type="ECO:0000313" key="3">
    <source>
        <dbReference type="EMBL" id="KIR60648.1"/>
    </source>
</evidence>
<name>A0A0D0VIQ2_9ACTN</name>
<gene>
    <name evidence="3" type="ORF">TK50_22370</name>
</gene>
<organism evidence="3 4">
    <name type="scientific">Micromonospora haikouensis</name>
    <dbReference type="NCBI Taxonomy" id="686309"/>
    <lineage>
        <taxon>Bacteria</taxon>
        <taxon>Bacillati</taxon>
        <taxon>Actinomycetota</taxon>
        <taxon>Actinomycetes</taxon>
        <taxon>Micromonosporales</taxon>
        <taxon>Micromonosporaceae</taxon>
        <taxon>Micromonospora</taxon>
    </lineage>
</organism>
<dbReference type="InterPro" id="IPR052350">
    <property type="entry name" value="Metallo-dep_Lactonases"/>
</dbReference>
<dbReference type="AlphaFoldDB" id="A0A0D0VIQ2"/>
<dbReference type="GO" id="GO:0016787">
    <property type="term" value="F:hydrolase activity"/>
    <property type="evidence" value="ECO:0007669"/>
    <property type="project" value="InterPro"/>
</dbReference>
<dbReference type="Pfam" id="PF04909">
    <property type="entry name" value="Amidohydro_2"/>
    <property type="match status" value="1"/>
</dbReference>
<dbReference type="PANTHER" id="PTHR43569">
    <property type="entry name" value="AMIDOHYDROLASE"/>
    <property type="match status" value="1"/>
</dbReference>
<evidence type="ECO:0000256" key="1">
    <source>
        <dbReference type="ARBA" id="ARBA00038310"/>
    </source>
</evidence>
<reference evidence="3 4" key="1">
    <citation type="submission" date="2015-01" db="EMBL/GenBank/DDBJ databases">
        <title>Sequencing and annotation of Micromonospora carbonacea strain JXNU-1 genome.</title>
        <authorList>
            <person name="Long Z."/>
            <person name="Huang Y."/>
            <person name="Jiang Y."/>
        </authorList>
    </citation>
    <scope>NUCLEOTIDE SEQUENCE [LARGE SCALE GENOMIC DNA]</scope>
    <source>
        <strain evidence="3 4">JXNU-1</strain>
    </source>
</reference>
<proteinExistence type="inferred from homology"/>
<dbReference type="EMBL" id="JXSX01000003">
    <property type="protein sequence ID" value="KIR60648.1"/>
    <property type="molecule type" value="Genomic_DNA"/>
</dbReference>
<dbReference type="InterPro" id="IPR006680">
    <property type="entry name" value="Amidohydro-rel"/>
</dbReference>
<comment type="caution">
    <text evidence="3">The sequence shown here is derived from an EMBL/GenBank/DDBJ whole genome shotgun (WGS) entry which is preliminary data.</text>
</comment>